<comment type="caution">
    <text evidence="1">The sequence shown here is derived from an EMBL/GenBank/DDBJ whole genome shotgun (WGS) entry which is preliminary data.</text>
</comment>
<keyword evidence="2" id="KW-1185">Reference proteome</keyword>
<dbReference type="InterPro" id="IPR040278">
    <property type="entry name" value="UPF0426"/>
</dbReference>
<evidence type="ECO:0000313" key="1">
    <source>
        <dbReference type="EMBL" id="KAK8950378.1"/>
    </source>
</evidence>
<dbReference type="Pfam" id="PF26369">
    <property type="entry name" value="UPF0426"/>
    <property type="match status" value="1"/>
</dbReference>
<accession>A0ABR2LVC5</accession>
<dbReference type="PANTHER" id="PTHR35996">
    <property type="entry name" value="OSJNBA0038O10.25 PROTEIN"/>
    <property type="match status" value="1"/>
</dbReference>
<sequence>MVRKVGLAFSPRSGRVGLKVQDRFNPFVDQPTWLMLLRCLFVCIGRMFVGLLRLDLNEDPLNEWIVRSMKPTRIKHNEEAEVKVDRKKDFR</sequence>
<proteinExistence type="predicted"/>
<name>A0ABR2LVC5_9ASPA</name>
<dbReference type="Proteomes" id="UP001412067">
    <property type="component" value="Unassembled WGS sequence"/>
</dbReference>
<dbReference type="PANTHER" id="PTHR35996:SF1">
    <property type="entry name" value="OS04G0528100 PROTEIN"/>
    <property type="match status" value="1"/>
</dbReference>
<evidence type="ECO:0000313" key="2">
    <source>
        <dbReference type="Proteomes" id="UP001412067"/>
    </source>
</evidence>
<gene>
    <name evidence="1" type="ORF">KSP40_PGU006460</name>
</gene>
<reference evidence="1 2" key="1">
    <citation type="journal article" date="2022" name="Nat. Plants">
        <title>Genomes of leafy and leafless Platanthera orchids illuminate the evolution of mycoheterotrophy.</title>
        <authorList>
            <person name="Li M.H."/>
            <person name="Liu K.W."/>
            <person name="Li Z."/>
            <person name="Lu H.C."/>
            <person name="Ye Q.L."/>
            <person name="Zhang D."/>
            <person name="Wang J.Y."/>
            <person name="Li Y.F."/>
            <person name="Zhong Z.M."/>
            <person name="Liu X."/>
            <person name="Yu X."/>
            <person name="Liu D.K."/>
            <person name="Tu X.D."/>
            <person name="Liu B."/>
            <person name="Hao Y."/>
            <person name="Liao X.Y."/>
            <person name="Jiang Y.T."/>
            <person name="Sun W.H."/>
            <person name="Chen J."/>
            <person name="Chen Y.Q."/>
            <person name="Ai Y."/>
            <person name="Zhai J.W."/>
            <person name="Wu S.S."/>
            <person name="Zhou Z."/>
            <person name="Hsiao Y.Y."/>
            <person name="Wu W.L."/>
            <person name="Chen Y.Y."/>
            <person name="Lin Y.F."/>
            <person name="Hsu J.L."/>
            <person name="Li C.Y."/>
            <person name="Wang Z.W."/>
            <person name="Zhao X."/>
            <person name="Zhong W.Y."/>
            <person name="Ma X.K."/>
            <person name="Ma L."/>
            <person name="Huang J."/>
            <person name="Chen G.Z."/>
            <person name="Huang M.Z."/>
            <person name="Huang L."/>
            <person name="Peng D.H."/>
            <person name="Luo Y.B."/>
            <person name="Zou S.Q."/>
            <person name="Chen S.P."/>
            <person name="Lan S."/>
            <person name="Tsai W.C."/>
            <person name="Van de Peer Y."/>
            <person name="Liu Z.J."/>
        </authorList>
    </citation>
    <scope>NUCLEOTIDE SEQUENCE [LARGE SCALE GENOMIC DNA]</scope>
    <source>
        <strain evidence="1">Lor288</strain>
    </source>
</reference>
<protein>
    <submittedName>
        <fullName evidence="1">UPF0426 protein</fullName>
    </submittedName>
</protein>
<organism evidence="1 2">
    <name type="scientific">Platanthera guangdongensis</name>
    <dbReference type="NCBI Taxonomy" id="2320717"/>
    <lineage>
        <taxon>Eukaryota</taxon>
        <taxon>Viridiplantae</taxon>
        <taxon>Streptophyta</taxon>
        <taxon>Embryophyta</taxon>
        <taxon>Tracheophyta</taxon>
        <taxon>Spermatophyta</taxon>
        <taxon>Magnoliopsida</taxon>
        <taxon>Liliopsida</taxon>
        <taxon>Asparagales</taxon>
        <taxon>Orchidaceae</taxon>
        <taxon>Orchidoideae</taxon>
        <taxon>Orchideae</taxon>
        <taxon>Orchidinae</taxon>
        <taxon>Platanthera</taxon>
    </lineage>
</organism>
<dbReference type="EMBL" id="JBBWWR010000015">
    <property type="protein sequence ID" value="KAK8950378.1"/>
    <property type="molecule type" value="Genomic_DNA"/>
</dbReference>